<name>A0ABR2GDA7_9ROSI</name>
<proteinExistence type="predicted"/>
<dbReference type="EMBL" id="JBBPBM010000001">
    <property type="protein sequence ID" value="KAK8600897.1"/>
    <property type="molecule type" value="Genomic_DNA"/>
</dbReference>
<accession>A0ABR2GDA7</accession>
<protein>
    <recommendedName>
        <fullName evidence="3">Dirigent protein</fullName>
    </recommendedName>
</protein>
<gene>
    <name evidence="1" type="ORF">V6N12_050742</name>
</gene>
<comment type="caution">
    <text evidence="1">The sequence shown here is derived from an EMBL/GenBank/DDBJ whole genome shotgun (WGS) entry which is preliminary data.</text>
</comment>
<organism evidence="1 2">
    <name type="scientific">Hibiscus sabdariffa</name>
    <name type="common">roselle</name>
    <dbReference type="NCBI Taxonomy" id="183260"/>
    <lineage>
        <taxon>Eukaryota</taxon>
        <taxon>Viridiplantae</taxon>
        <taxon>Streptophyta</taxon>
        <taxon>Embryophyta</taxon>
        <taxon>Tracheophyta</taxon>
        <taxon>Spermatophyta</taxon>
        <taxon>Magnoliopsida</taxon>
        <taxon>eudicotyledons</taxon>
        <taxon>Gunneridae</taxon>
        <taxon>Pentapetalae</taxon>
        <taxon>rosids</taxon>
        <taxon>malvids</taxon>
        <taxon>Malvales</taxon>
        <taxon>Malvaceae</taxon>
        <taxon>Malvoideae</taxon>
        <taxon>Hibiscus</taxon>
    </lineage>
</organism>
<keyword evidence="2" id="KW-1185">Reference proteome</keyword>
<evidence type="ECO:0000313" key="1">
    <source>
        <dbReference type="EMBL" id="KAK8600897.1"/>
    </source>
</evidence>
<evidence type="ECO:0008006" key="3">
    <source>
        <dbReference type="Google" id="ProtNLM"/>
    </source>
</evidence>
<reference evidence="1 2" key="1">
    <citation type="journal article" date="2024" name="G3 (Bethesda)">
        <title>Genome assembly of Hibiscus sabdariffa L. provides insights into metabolisms of medicinal natural products.</title>
        <authorList>
            <person name="Kim T."/>
        </authorList>
    </citation>
    <scope>NUCLEOTIDE SEQUENCE [LARGE SCALE GENOMIC DNA]</scope>
    <source>
        <strain evidence="1">TK-2024</strain>
        <tissue evidence="1">Old leaves</tissue>
    </source>
</reference>
<evidence type="ECO:0000313" key="2">
    <source>
        <dbReference type="Proteomes" id="UP001472677"/>
    </source>
</evidence>
<dbReference type="Proteomes" id="UP001472677">
    <property type="component" value="Unassembled WGS sequence"/>
</dbReference>
<sequence>MTLVGDVSVMWGDGSTLGASRHGHSLQKHGVLFGNASRVANHGVSWWVAASGHQAEVNLSFSFANSRSMFI</sequence>